<feature type="region of interest" description="Disordered" evidence="2">
    <location>
        <begin position="629"/>
        <end position="660"/>
    </location>
</feature>
<protein>
    <recommendedName>
        <fullName evidence="5">UV radiation resistance associated protein</fullName>
    </recommendedName>
</protein>
<dbReference type="PANTHER" id="PTHR15157:SF5">
    <property type="entry name" value="UV RADIATION RESISTANCE-ASSOCIATED GENE PROTEIN"/>
    <property type="match status" value="1"/>
</dbReference>
<accession>A0ABQ8T6M3</accession>
<evidence type="ECO:0000313" key="3">
    <source>
        <dbReference type="EMBL" id="KAJ4442138.1"/>
    </source>
</evidence>
<reference evidence="3 4" key="1">
    <citation type="journal article" date="2022" name="Allergy">
        <title>Genome assembly and annotation of Periplaneta americana reveal a comprehensive cockroach allergen profile.</title>
        <authorList>
            <person name="Wang L."/>
            <person name="Xiong Q."/>
            <person name="Saelim N."/>
            <person name="Wang L."/>
            <person name="Nong W."/>
            <person name="Wan A.T."/>
            <person name="Shi M."/>
            <person name="Liu X."/>
            <person name="Cao Q."/>
            <person name="Hui J.H.L."/>
            <person name="Sookrung N."/>
            <person name="Leung T.F."/>
            <person name="Tungtrongchitr A."/>
            <person name="Tsui S.K.W."/>
        </authorList>
    </citation>
    <scope>NUCLEOTIDE SEQUENCE [LARGE SCALE GENOMIC DNA]</scope>
    <source>
        <strain evidence="3">PWHHKU_190912</strain>
    </source>
</reference>
<gene>
    <name evidence="3" type="ORF">ANN_12004</name>
</gene>
<evidence type="ECO:0000313" key="4">
    <source>
        <dbReference type="Proteomes" id="UP001148838"/>
    </source>
</evidence>
<evidence type="ECO:0000256" key="1">
    <source>
        <dbReference type="ARBA" id="ARBA00023054"/>
    </source>
</evidence>
<keyword evidence="4" id="KW-1185">Reference proteome</keyword>
<feature type="compositionally biased region" description="Polar residues" evidence="2">
    <location>
        <begin position="633"/>
        <end position="644"/>
    </location>
</feature>
<evidence type="ECO:0008006" key="5">
    <source>
        <dbReference type="Google" id="ProtNLM"/>
    </source>
</evidence>
<proteinExistence type="predicted"/>
<dbReference type="EMBL" id="JAJSOF020000015">
    <property type="protein sequence ID" value="KAJ4442138.1"/>
    <property type="molecule type" value="Genomic_DNA"/>
</dbReference>
<comment type="caution">
    <text evidence="3">The sequence shown here is derived from an EMBL/GenBank/DDBJ whole genome shotgun (WGS) entry which is preliminary data.</text>
</comment>
<keyword evidence="1" id="KW-0175">Coiled coil</keyword>
<dbReference type="PANTHER" id="PTHR15157">
    <property type="entry name" value="UV RADIATION RESISTANCE-ASSOCIATED GENE PROTEIN"/>
    <property type="match status" value="1"/>
</dbReference>
<sequence>MKTKKSKSEMLKASFYYTLHLTTMSAPFYTSEKLESDNPKWAEIEVGDLTCHVNAAVNGIVVRLWLHREGEQDHVITVWGVYFSGLVYLGPKLLFDPAVLKLNTIVFHMHGGYFTASECLKEAAPPKIRNTSVVVSAADARPSYNVNLLLRLHTIQQAIKKQMLAAQNLREKISVGGFTANESRENAVLRRLLNKSRPKAPERQEMMRVRKQVELVRFRVSMLSYEKSRKQTELQRLEKTKSVLLENNHERGLKLMDRYQNLHKDMEHLKEWKKNFVDMREAFLHTNAQLTFRRKQLISELNLIYPIVQAEDKFTICGVHLPNSEDFPGNDEVMISVALGFAAHLVQMISVFLQLPLRYPIIHFGSRSKIVDYVAEKIPDKDREFPLFFRGKDKLEFNYGVYLLNKNIAQLRWYFNLPTQDLRATLPNLSALLHFRPGPNMLETHHRTLSGSSLDLRSSSQNASPVGSLQAGILRRQPLAASNRLFEKGHRVSKSMGNSELAFQMKVSDPEVQSAKDFAVTGGTTNLSYSLDKGLDEYEEIKKAEDPLRPAAATIMKQQRVSGNLSHVGSEPILTRNLRDRLVVQRDHDTISSGDEAQKHFLQNWQAHGPAPICSDDDLDVLHNAEHSHAVQAESNENGKSQPSVCEEKMHNSGVESASSLGDEWGVQSSVEEHHVNSLRSSTLHDNMKQYPLTINSHANLKNGNDVESEGDGVFLERNGADTQLEREGCFETVGMKRLSSKENSELEKLAGLGDMLESSMVDSVLTRRTEALAQRTASFNLVRTRHGSCLEDNPS</sequence>
<evidence type="ECO:0000256" key="2">
    <source>
        <dbReference type="SAM" id="MobiDB-lite"/>
    </source>
</evidence>
<name>A0ABQ8T6M3_PERAM</name>
<dbReference type="Pfam" id="PF10186">
    <property type="entry name" value="ATG14"/>
    <property type="match status" value="1"/>
</dbReference>
<dbReference type="Proteomes" id="UP001148838">
    <property type="component" value="Unassembled WGS sequence"/>
</dbReference>
<organism evidence="3 4">
    <name type="scientific">Periplaneta americana</name>
    <name type="common">American cockroach</name>
    <name type="synonym">Blatta americana</name>
    <dbReference type="NCBI Taxonomy" id="6978"/>
    <lineage>
        <taxon>Eukaryota</taxon>
        <taxon>Metazoa</taxon>
        <taxon>Ecdysozoa</taxon>
        <taxon>Arthropoda</taxon>
        <taxon>Hexapoda</taxon>
        <taxon>Insecta</taxon>
        <taxon>Pterygota</taxon>
        <taxon>Neoptera</taxon>
        <taxon>Polyneoptera</taxon>
        <taxon>Dictyoptera</taxon>
        <taxon>Blattodea</taxon>
        <taxon>Blattoidea</taxon>
        <taxon>Blattidae</taxon>
        <taxon>Blattinae</taxon>
        <taxon>Periplaneta</taxon>
    </lineage>
</organism>
<dbReference type="InterPro" id="IPR018791">
    <property type="entry name" value="UV_resistance/autophagy_Atg14"/>
</dbReference>